<dbReference type="GO" id="GO:0008654">
    <property type="term" value="P:phospholipid biosynthetic process"/>
    <property type="evidence" value="ECO:0007669"/>
    <property type="project" value="TreeGrafter"/>
</dbReference>
<dbReference type="GO" id="GO:0004366">
    <property type="term" value="F:glycerol-3-phosphate O-acyltransferase activity"/>
    <property type="evidence" value="ECO:0007669"/>
    <property type="project" value="TreeGrafter"/>
</dbReference>
<reference evidence="3 4" key="1">
    <citation type="submission" date="2017-12" db="EMBL/GenBank/DDBJ databases">
        <title>The draft genome sequence of Brumimicrobium saltpan LHR20.</title>
        <authorList>
            <person name="Do Z.-J."/>
            <person name="Luo H.-R."/>
        </authorList>
    </citation>
    <scope>NUCLEOTIDE SEQUENCE [LARGE SCALE GENOMIC DNA]</scope>
    <source>
        <strain evidence="3 4">LHR20</strain>
    </source>
</reference>
<evidence type="ECO:0000313" key="3">
    <source>
        <dbReference type="EMBL" id="PKR80057.1"/>
    </source>
</evidence>
<dbReference type="AlphaFoldDB" id="A0A2I0R0H3"/>
<sequence length="440" mass="51621">MRPLYFLLKFTLKITLWVYYPRFKNINPPKKRFSRTIFMCNHASSFMDPLVIASSQKPIVFFMTRSDVFTPLLKPILWAAHMLPIYRKHDGEDTKKKNEEVFEKCASILKFGRGLIVFSEGFTDDVFVRRLKPVKKGAVRIGFLALERINWKKKIYVQGVGVNYSDPKVLGSDCLISNAEPVCLNDFKEAFEEDPNKTIHELTMRLEEDMRNQITDVRDLDFTDFHEHVMRLTRKGMHNKDADKSKTLIARWKYSKRLADWMNERDLKENTQILKLKNRLSQYFDRLNEVQIEEHILYKTIRNKRNRSQELFFLITLSPIVVVGLLLNYLPYKLIKNFVEKSFKRPVFWSSVKMLLGAVAVFVYNLILAVLVAFIFDTSLFPILLIGLFIIPLSGVITRNWFDTLSEFKKLKRAQNLNHSALAMERDELLSTIYKLIPVA</sequence>
<name>A0A2I0R0H3_9FLAO</name>
<dbReference type="InterPro" id="IPR002123">
    <property type="entry name" value="Plipid/glycerol_acylTrfase"/>
</dbReference>
<dbReference type="GO" id="GO:0016287">
    <property type="term" value="F:glycerone-phosphate O-acyltransferase activity"/>
    <property type="evidence" value="ECO:0007669"/>
    <property type="project" value="TreeGrafter"/>
</dbReference>
<dbReference type="Proteomes" id="UP000236654">
    <property type="component" value="Unassembled WGS sequence"/>
</dbReference>
<keyword evidence="1" id="KW-0812">Transmembrane</keyword>
<feature type="transmembrane region" description="Helical" evidence="1">
    <location>
        <begin position="381"/>
        <end position="402"/>
    </location>
</feature>
<dbReference type="EMBL" id="PJNI01000014">
    <property type="protein sequence ID" value="PKR80057.1"/>
    <property type="molecule type" value="Genomic_DNA"/>
</dbReference>
<protein>
    <recommendedName>
        <fullName evidence="2">Phospholipid/glycerol acyltransferase domain-containing protein</fullName>
    </recommendedName>
</protein>
<feature type="transmembrane region" description="Helical" evidence="1">
    <location>
        <begin position="311"/>
        <end position="331"/>
    </location>
</feature>
<evidence type="ECO:0000313" key="4">
    <source>
        <dbReference type="Proteomes" id="UP000236654"/>
    </source>
</evidence>
<comment type="caution">
    <text evidence="3">The sequence shown here is derived from an EMBL/GenBank/DDBJ whole genome shotgun (WGS) entry which is preliminary data.</text>
</comment>
<dbReference type="PANTHER" id="PTHR31605">
    <property type="entry name" value="GLYCEROL-3-PHOSPHATE O-ACYLTRANSFERASE 1"/>
    <property type="match status" value="1"/>
</dbReference>
<evidence type="ECO:0000259" key="2">
    <source>
        <dbReference type="SMART" id="SM00563"/>
    </source>
</evidence>
<keyword evidence="1" id="KW-0472">Membrane</keyword>
<dbReference type="RefSeq" id="WP_101335249.1">
    <property type="nucleotide sequence ID" value="NZ_PJNI01000014.1"/>
</dbReference>
<proteinExistence type="predicted"/>
<evidence type="ECO:0000256" key="1">
    <source>
        <dbReference type="SAM" id="Phobius"/>
    </source>
</evidence>
<dbReference type="SMART" id="SM00563">
    <property type="entry name" value="PlsC"/>
    <property type="match status" value="1"/>
</dbReference>
<feature type="domain" description="Phospholipid/glycerol acyltransferase" evidence="2">
    <location>
        <begin position="36"/>
        <end position="165"/>
    </location>
</feature>
<dbReference type="PANTHER" id="PTHR31605:SF0">
    <property type="entry name" value="GLYCEROL-3-PHOSPHATE O-ACYLTRANSFERASE 1"/>
    <property type="match status" value="1"/>
</dbReference>
<keyword evidence="4" id="KW-1185">Reference proteome</keyword>
<dbReference type="OrthoDB" id="9806008at2"/>
<organism evidence="3 4">
    <name type="scientific">Brumimicrobium salinarum</name>
    <dbReference type="NCBI Taxonomy" id="2058658"/>
    <lineage>
        <taxon>Bacteria</taxon>
        <taxon>Pseudomonadati</taxon>
        <taxon>Bacteroidota</taxon>
        <taxon>Flavobacteriia</taxon>
        <taxon>Flavobacteriales</taxon>
        <taxon>Crocinitomicaceae</taxon>
        <taxon>Brumimicrobium</taxon>
    </lineage>
</organism>
<dbReference type="SUPFAM" id="SSF69593">
    <property type="entry name" value="Glycerol-3-phosphate (1)-acyltransferase"/>
    <property type="match status" value="1"/>
</dbReference>
<dbReference type="InterPro" id="IPR052744">
    <property type="entry name" value="GPAT/DAPAT"/>
</dbReference>
<feature type="transmembrane region" description="Helical" evidence="1">
    <location>
        <begin position="352"/>
        <end position="375"/>
    </location>
</feature>
<dbReference type="Pfam" id="PF01553">
    <property type="entry name" value="Acyltransferase"/>
    <property type="match status" value="1"/>
</dbReference>
<gene>
    <name evidence="3" type="ORF">CW751_11870</name>
</gene>
<keyword evidence="1" id="KW-1133">Transmembrane helix</keyword>
<accession>A0A2I0R0H3</accession>